<protein>
    <submittedName>
        <fullName evidence="2">Uncharacterized protein</fullName>
    </submittedName>
</protein>
<name>A0ABT6XAN9_9BURK</name>
<feature type="chain" id="PRO_5045722725" evidence="1">
    <location>
        <begin position="31"/>
        <end position="553"/>
    </location>
</feature>
<evidence type="ECO:0000313" key="2">
    <source>
        <dbReference type="EMBL" id="MDI9235196.1"/>
    </source>
</evidence>
<dbReference type="RefSeq" id="WP_283225525.1">
    <property type="nucleotide sequence ID" value="NZ_JASGBH010000015.1"/>
</dbReference>
<proteinExistence type="predicted"/>
<feature type="signal peptide" evidence="1">
    <location>
        <begin position="1"/>
        <end position="30"/>
    </location>
</feature>
<accession>A0ABT6XAN9</accession>
<keyword evidence="1" id="KW-0732">Signal</keyword>
<dbReference type="EMBL" id="JASGBH010000015">
    <property type="protein sequence ID" value="MDI9235196.1"/>
    <property type="molecule type" value="Genomic_DNA"/>
</dbReference>
<reference evidence="2" key="1">
    <citation type="submission" date="2023-05" db="EMBL/GenBank/DDBJ databases">
        <title>Limnohabitans sp. strain HM2-2 Genome sequencing and assembly.</title>
        <authorList>
            <person name="Jung Y."/>
        </authorList>
    </citation>
    <scope>NUCLEOTIDE SEQUENCE</scope>
    <source>
        <strain evidence="2">HM2-2</strain>
    </source>
</reference>
<organism evidence="2 3">
    <name type="scientific">Limnohabitans lacus</name>
    <dbReference type="NCBI Taxonomy" id="3045173"/>
    <lineage>
        <taxon>Bacteria</taxon>
        <taxon>Pseudomonadati</taxon>
        <taxon>Pseudomonadota</taxon>
        <taxon>Betaproteobacteria</taxon>
        <taxon>Burkholderiales</taxon>
        <taxon>Comamonadaceae</taxon>
        <taxon>Limnohabitans</taxon>
    </lineage>
</organism>
<evidence type="ECO:0000256" key="1">
    <source>
        <dbReference type="SAM" id="SignalP"/>
    </source>
</evidence>
<evidence type="ECO:0000313" key="3">
    <source>
        <dbReference type="Proteomes" id="UP001431902"/>
    </source>
</evidence>
<dbReference type="Proteomes" id="UP001431902">
    <property type="component" value="Unassembled WGS sequence"/>
</dbReference>
<keyword evidence="3" id="KW-1185">Reference proteome</keyword>
<gene>
    <name evidence="2" type="ORF">QLQ16_15265</name>
</gene>
<comment type="caution">
    <text evidence="2">The sequence shown here is derived from an EMBL/GenBank/DDBJ whole genome shotgun (WGS) entry which is preliminary data.</text>
</comment>
<sequence length="553" mass="60070">MKTSLITFSRTFKKVVCTLLANAMVFTTLSAPLQQVQAQTPEQVGQSSWTMPTYRNECSVVDCAFQYQVPVDKWQEVATIFNPQGHRGKVDGREYYAGEQWMALGQHAAGVLGLSSAEVGLKAWMQPTIQPHPWVVARFLPERGELRINIIKTYKYPDGTQKLLVTDYTPQHGRWHIVRRMFRDKSENSSPYTRGIDPFYPKHSGAPSDPTFYKMNIAAAQVAVGQAMMHHQAPYAFFVETSLRLDQRQTTSGNLLRKKITTTTVGYAKPKVYLAAPLSMSTQRNNVTPSMMAVICPRTTTCTHPDQLAFAGFVLEHLEGGNIPNIEEEIYRNVQSKSSWTGIAFMLVTAALTWGAGAMIAGTGNWAVANGQIVAATAAEGAIAPAIAGTTIAAGAGMGYATINGLIQGGPLSSAQQNWLGQMGMTPEQVSMGVSDGSYCNNAHCTGLYAAASAKHIQSGNPGTPESGNNFQATRQLIEGNCPVTLTRAQCLAQGLEPGGTPRADTHPNIAYNAKDFTKKRQACINAGYGRDQKTLYHCMATAYYTDESDSPD</sequence>